<dbReference type="KEGG" id="rgr:FZ934_20215"/>
<dbReference type="Proteomes" id="UP000326881">
    <property type="component" value="Plasmid unnamed"/>
</dbReference>
<dbReference type="AlphaFoldDB" id="A0A5Q0CFI3"/>
<evidence type="ECO:0000313" key="2">
    <source>
        <dbReference type="Proteomes" id="UP000326881"/>
    </source>
</evidence>
<keyword evidence="1" id="KW-0614">Plasmid</keyword>
<evidence type="ECO:0000313" key="1">
    <source>
        <dbReference type="EMBL" id="QFY62707.1"/>
    </source>
</evidence>
<proteinExistence type="predicted"/>
<dbReference type="OrthoDB" id="8372145at2"/>
<reference evidence="1 2" key="1">
    <citation type="submission" date="2019-08" db="EMBL/GenBank/DDBJ databases">
        <title>Prosopis cineraria nodule microbiome.</title>
        <authorList>
            <person name="Ali R."/>
            <person name="Chaluvadi S.R."/>
            <person name="Wang X."/>
        </authorList>
    </citation>
    <scope>NUCLEOTIDE SEQUENCE [LARGE SCALE GENOMIC DNA]</scope>
    <source>
        <strain evidence="1 2">BG7</strain>
        <plasmid evidence="1 2">unnamed</plasmid>
    </source>
</reference>
<sequence>MTPVVVRARFDRRVQSGHILFVQSGRTREVMVSRRALLSVASPPLADEPRLLEYAETFCSIALTQTVLDRNPVAETFLVTANDVMNWLRGWRSTRPLAVDGAKRSSVQN</sequence>
<name>A0A5Q0CFI3_9HYPH</name>
<keyword evidence="2" id="KW-1185">Reference proteome</keyword>
<protein>
    <submittedName>
        <fullName evidence="1">Uncharacterized protein</fullName>
    </submittedName>
</protein>
<accession>A0A5Q0CFI3</accession>
<gene>
    <name evidence="1" type="ORF">FZ934_20215</name>
</gene>
<dbReference type="EMBL" id="CP043499">
    <property type="protein sequence ID" value="QFY62707.1"/>
    <property type="molecule type" value="Genomic_DNA"/>
</dbReference>
<geneLocation type="plasmid" evidence="1 2">
    <name>unnamed</name>
</geneLocation>
<organism evidence="1 2">
    <name type="scientific">Rhizobium grahamii</name>
    <dbReference type="NCBI Taxonomy" id="1120045"/>
    <lineage>
        <taxon>Bacteria</taxon>
        <taxon>Pseudomonadati</taxon>
        <taxon>Pseudomonadota</taxon>
        <taxon>Alphaproteobacteria</taxon>
        <taxon>Hyphomicrobiales</taxon>
        <taxon>Rhizobiaceae</taxon>
        <taxon>Rhizobium/Agrobacterium group</taxon>
        <taxon>Rhizobium</taxon>
    </lineage>
</organism>
<dbReference type="RefSeq" id="WP_153272694.1">
    <property type="nucleotide sequence ID" value="NZ_CP043499.1"/>
</dbReference>